<protein>
    <submittedName>
        <fullName evidence="3">Transcriptional regulator</fullName>
    </submittedName>
</protein>
<dbReference type="Gene3D" id="6.10.10.130">
    <property type="match status" value="1"/>
</dbReference>
<dbReference type="InterPro" id="IPR036388">
    <property type="entry name" value="WH-like_DNA-bd_sf"/>
</dbReference>
<feature type="region of interest" description="Disordered" evidence="1">
    <location>
        <begin position="548"/>
        <end position="588"/>
    </location>
</feature>
<dbReference type="InterPro" id="IPR038461">
    <property type="entry name" value="Schlafen_AlbA_2_dom_sf"/>
</dbReference>
<feature type="compositionally biased region" description="Basic and acidic residues" evidence="1">
    <location>
        <begin position="575"/>
        <end position="588"/>
    </location>
</feature>
<evidence type="ECO:0000259" key="2">
    <source>
        <dbReference type="Pfam" id="PF04326"/>
    </source>
</evidence>
<dbReference type="AlphaFoldDB" id="A0A1B9DAW3"/>
<evidence type="ECO:0000313" key="3">
    <source>
        <dbReference type="EMBL" id="OCB57893.1"/>
    </source>
</evidence>
<dbReference type="EMBL" id="MBEE01000079">
    <property type="protein sequence ID" value="OCB57893.1"/>
    <property type="molecule type" value="Genomic_DNA"/>
</dbReference>
<gene>
    <name evidence="3" type="ORF">A5677_02175</name>
</gene>
<evidence type="ECO:0000313" key="4">
    <source>
        <dbReference type="Proteomes" id="UP000092683"/>
    </source>
</evidence>
<sequence length="588" mass="65235">MSIDVLRLVKSISNGAVPRNLESYVLDFKQEKATFKETAADLAEACVCFANAGGGTLILGIRDNPGGPDAIVGTETSDADLRSKIHELTQPPLTVSISEHRYDTVRLLEITVPEGLEVYATTKGEYRQRWRDECRPMSPAEVGRLSEERKGDDWSAAASDSSIDDVHPVAIDRLRELLRATGDDTKVKLSQAPITDVLARLGLLCDRGQLTRAGEILLVDQGRSGPPELLVYQHRKSKGGEADYSRRWNGPLITCFAEALEIIGARTTVTPVTLRNGQQIQIEDFPSSAVREALANALIHRDLVDNQPVLVEHSPSALTIRSPGPLVSGVTPENILTRGTKPRYPLLARAFNNLGWSEYLGQGVNRMFREMARSGRPLPVITSEPERVEVVFSGERPNAHVARVTAELPENLADDTDTLIVLMTLCSRRSVTAAQISPLIQRSIESAEETLRTACKPDVELLEPTAGTRNRKHPHYRFRGDLLARLGSAVTYHSRTSSEVDKKIIEHVREYDSINNAAIQRLFDVDVYSARDILQDLVGREILTRTSTQTRGKAVRYGKGPKFPDKKASRLRRSQKNEQLEHEQLELL</sequence>
<organism evidence="3 4">
    <name type="scientific">Mycobacterium malmoense</name>
    <dbReference type="NCBI Taxonomy" id="1780"/>
    <lineage>
        <taxon>Bacteria</taxon>
        <taxon>Bacillati</taxon>
        <taxon>Actinomycetota</taxon>
        <taxon>Actinomycetes</taxon>
        <taxon>Mycobacteriales</taxon>
        <taxon>Mycobacteriaceae</taxon>
        <taxon>Mycobacterium</taxon>
    </lineage>
</organism>
<dbReference type="Pfam" id="PF13749">
    <property type="entry name" value="HATPase_c_4"/>
    <property type="match status" value="1"/>
</dbReference>
<dbReference type="Gene3D" id="3.30.565.60">
    <property type="match status" value="1"/>
</dbReference>
<dbReference type="Proteomes" id="UP000092683">
    <property type="component" value="Unassembled WGS sequence"/>
</dbReference>
<comment type="caution">
    <text evidence="3">The sequence shown here is derived from an EMBL/GenBank/DDBJ whole genome shotgun (WGS) entry which is preliminary data.</text>
</comment>
<dbReference type="PANTHER" id="PTHR30595:SF6">
    <property type="entry name" value="SCHLAFEN ALBA-2 DOMAIN-CONTAINING PROTEIN"/>
    <property type="match status" value="1"/>
</dbReference>
<accession>A0A1B9DAW3</accession>
<dbReference type="InterPro" id="IPR007421">
    <property type="entry name" value="Schlafen_AlbA_2_dom"/>
</dbReference>
<dbReference type="Gene3D" id="1.10.10.10">
    <property type="entry name" value="Winged helix-like DNA-binding domain superfamily/Winged helix DNA-binding domain"/>
    <property type="match status" value="1"/>
</dbReference>
<dbReference type="InterPro" id="IPR038475">
    <property type="entry name" value="RecG_C_sf"/>
</dbReference>
<evidence type="ECO:0000256" key="1">
    <source>
        <dbReference type="SAM" id="MobiDB-lite"/>
    </source>
</evidence>
<dbReference type="Pfam" id="PF04326">
    <property type="entry name" value="SLFN_AlbA_2"/>
    <property type="match status" value="1"/>
</dbReference>
<feature type="domain" description="Schlafen AlbA-2" evidence="2">
    <location>
        <begin position="22"/>
        <end position="138"/>
    </location>
</feature>
<dbReference type="PANTHER" id="PTHR30595">
    <property type="entry name" value="GLPR-RELATED TRANSCRIPTIONAL REPRESSOR"/>
    <property type="match status" value="1"/>
</dbReference>
<proteinExistence type="predicted"/>
<dbReference type="Gene3D" id="3.30.950.30">
    <property type="entry name" value="Schlafen, AAA domain"/>
    <property type="match status" value="1"/>
</dbReference>
<reference evidence="3 4" key="1">
    <citation type="submission" date="2016-06" db="EMBL/GenBank/DDBJ databases">
        <authorList>
            <person name="Kjaerup R.B."/>
            <person name="Dalgaard T.S."/>
            <person name="Juul-Madsen H.R."/>
        </authorList>
    </citation>
    <scope>NUCLEOTIDE SEQUENCE [LARGE SCALE GENOMIC DNA]</scope>
    <source>
        <strain evidence="3 4">E3012</strain>
    </source>
</reference>
<name>A0A1B9DAW3_MYCMA</name>